<dbReference type="OrthoDB" id="1450955at2"/>
<gene>
    <name evidence="1" type="ORF">C7S20_19220</name>
</gene>
<organism evidence="1 2">
    <name type="scientific">Christiangramia fulva</name>
    <dbReference type="NCBI Taxonomy" id="2126553"/>
    <lineage>
        <taxon>Bacteria</taxon>
        <taxon>Pseudomonadati</taxon>
        <taxon>Bacteroidota</taxon>
        <taxon>Flavobacteriia</taxon>
        <taxon>Flavobacteriales</taxon>
        <taxon>Flavobacteriaceae</taxon>
        <taxon>Christiangramia</taxon>
    </lineage>
</organism>
<reference evidence="2" key="1">
    <citation type="submission" date="2018-03" db="EMBL/GenBank/DDBJ databases">
        <title>Gramella fulva sp. nov., isolated from a dry surface of tidal flat.</title>
        <authorList>
            <person name="Hwang S.H."/>
            <person name="Hwang W.M."/>
            <person name="Kang K."/>
            <person name="Ahn T.-Y."/>
        </authorList>
    </citation>
    <scope>NUCLEOTIDE SEQUENCE [LARGE SCALE GENOMIC DNA]</scope>
    <source>
        <strain evidence="2">SH35</strain>
    </source>
</reference>
<dbReference type="Proteomes" id="UP000241507">
    <property type="component" value="Chromosome"/>
</dbReference>
<dbReference type="EMBL" id="CP028136">
    <property type="protein sequence ID" value="AVR47209.1"/>
    <property type="molecule type" value="Genomic_DNA"/>
</dbReference>
<dbReference type="AlphaFoldDB" id="A0A2R3ZAB2"/>
<name>A0A2R3ZAB2_9FLAO</name>
<sequence length="130" mass="15604">MPLRPRKSFEKYDRTEVEGELEGFQFDYFYTGKREGKTYSNLIELVVVTFCIDANENLFYRYTIYYGEKKLWKEIILKQSQDFLRSIGISESFVQSTLRYFEVSSDKYLPAEKFEQKFFELNAKSKNTNI</sequence>
<evidence type="ECO:0000313" key="1">
    <source>
        <dbReference type="EMBL" id="AVR47209.1"/>
    </source>
</evidence>
<proteinExistence type="predicted"/>
<accession>A0A2R3ZAB2</accession>
<protein>
    <submittedName>
        <fullName evidence="1">Uncharacterized protein</fullName>
    </submittedName>
</protein>
<dbReference type="KEGG" id="grs:C7S20_19220"/>
<evidence type="ECO:0000313" key="2">
    <source>
        <dbReference type="Proteomes" id="UP000241507"/>
    </source>
</evidence>
<keyword evidence="2" id="KW-1185">Reference proteome</keyword>
<dbReference type="RefSeq" id="WP_107013975.1">
    <property type="nucleotide sequence ID" value="NZ_CP028136.1"/>
</dbReference>